<evidence type="ECO:0000259" key="3">
    <source>
        <dbReference type="PROSITE" id="PS51747"/>
    </source>
</evidence>
<name>A0A8J3Z7Q9_9ACTN</name>
<evidence type="ECO:0000256" key="1">
    <source>
        <dbReference type="ARBA" id="ARBA00022723"/>
    </source>
</evidence>
<evidence type="ECO:0000313" key="4">
    <source>
        <dbReference type="EMBL" id="GIJ56453.1"/>
    </source>
</evidence>
<comment type="caution">
    <text evidence="4">The sequence shown here is derived from an EMBL/GenBank/DDBJ whole genome shotgun (WGS) entry which is preliminary data.</text>
</comment>
<dbReference type="Proteomes" id="UP000612585">
    <property type="component" value="Unassembled WGS sequence"/>
</dbReference>
<dbReference type="PROSITE" id="PS00903">
    <property type="entry name" value="CYT_DCMP_DEAMINASES_1"/>
    <property type="match status" value="1"/>
</dbReference>
<sequence length="204" mass="21962">MTSAWESLEPPWRECFLLAWESFGAGSIPVGAVLLDGAGTTVSRGRNRRNERSGPAGQLRASGLAHAEINALVTLPPADYSDHVMYTTLEPCLLCTAALRQCHVGTVRFAGPDPMFAGVDRIPDLDPFLARRWTRRDGPLGGPFGRLAVVLHLVWAVENGAQSLVDGHADTMPDELRAARNLAGAPADRLRRLPLPEALPTLLG</sequence>
<keyword evidence="1" id="KW-0479">Metal-binding</keyword>
<dbReference type="PROSITE" id="PS51747">
    <property type="entry name" value="CYT_DCMP_DEAMINASES_2"/>
    <property type="match status" value="1"/>
</dbReference>
<dbReference type="GO" id="GO:0008270">
    <property type="term" value="F:zinc ion binding"/>
    <property type="evidence" value="ECO:0007669"/>
    <property type="project" value="InterPro"/>
</dbReference>
<dbReference type="Pfam" id="PF00383">
    <property type="entry name" value="dCMP_cyt_deam_1"/>
    <property type="match status" value="1"/>
</dbReference>
<dbReference type="CDD" id="cd01285">
    <property type="entry name" value="nucleoside_deaminase"/>
    <property type="match status" value="1"/>
</dbReference>
<dbReference type="PANTHER" id="PTHR11079:SF162">
    <property type="entry name" value="RIBOFLAVIN BIOSYNTHESIS PROTEIN PYRD, CHLOROPLASTIC"/>
    <property type="match status" value="1"/>
</dbReference>
<organism evidence="4 5">
    <name type="scientific">Virgisporangium aurantiacum</name>
    <dbReference type="NCBI Taxonomy" id="175570"/>
    <lineage>
        <taxon>Bacteria</taxon>
        <taxon>Bacillati</taxon>
        <taxon>Actinomycetota</taxon>
        <taxon>Actinomycetes</taxon>
        <taxon>Micromonosporales</taxon>
        <taxon>Micromonosporaceae</taxon>
        <taxon>Virgisporangium</taxon>
    </lineage>
</organism>
<evidence type="ECO:0000313" key="5">
    <source>
        <dbReference type="Proteomes" id="UP000612585"/>
    </source>
</evidence>
<evidence type="ECO:0000256" key="2">
    <source>
        <dbReference type="ARBA" id="ARBA00022833"/>
    </source>
</evidence>
<dbReference type="GO" id="GO:0016787">
    <property type="term" value="F:hydrolase activity"/>
    <property type="evidence" value="ECO:0007669"/>
    <property type="project" value="InterPro"/>
</dbReference>
<gene>
    <name evidence="4" type="ORF">Vau01_039690</name>
</gene>
<dbReference type="InterPro" id="IPR016193">
    <property type="entry name" value="Cytidine_deaminase-like"/>
</dbReference>
<dbReference type="InterPro" id="IPR002125">
    <property type="entry name" value="CMP_dCMP_dom"/>
</dbReference>
<dbReference type="Gene3D" id="3.40.140.10">
    <property type="entry name" value="Cytidine Deaminase, domain 2"/>
    <property type="match status" value="1"/>
</dbReference>
<keyword evidence="5" id="KW-1185">Reference proteome</keyword>
<accession>A0A8J3Z7Q9</accession>
<dbReference type="SUPFAM" id="SSF53927">
    <property type="entry name" value="Cytidine deaminase-like"/>
    <property type="match status" value="1"/>
</dbReference>
<dbReference type="EMBL" id="BOPG01000024">
    <property type="protein sequence ID" value="GIJ56453.1"/>
    <property type="molecule type" value="Genomic_DNA"/>
</dbReference>
<reference evidence="4" key="1">
    <citation type="submission" date="2021-01" db="EMBL/GenBank/DDBJ databases">
        <title>Whole genome shotgun sequence of Virgisporangium aurantiacum NBRC 16421.</title>
        <authorList>
            <person name="Komaki H."/>
            <person name="Tamura T."/>
        </authorList>
    </citation>
    <scope>NUCLEOTIDE SEQUENCE</scope>
    <source>
        <strain evidence="4">NBRC 16421</strain>
    </source>
</reference>
<dbReference type="PANTHER" id="PTHR11079">
    <property type="entry name" value="CYTOSINE DEAMINASE FAMILY MEMBER"/>
    <property type="match status" value="1"/>
</dbReference>
<dbReference type="InterPro" id="IPR016192">
    <property type="entry name" value="APOBEC/CMP_deaminase_Zn-bd"/>
</dbReference>
<protein>
    <recommendedName>
        <fullName evidence="3">CMP/dCMP-type deaminase domain-containing protein</fullName>
    </recommendedName>
</protein>
<keyword evidence="2" id="KW-0862">Zinc</keyword>
<proteinExistence type="predicted"/>
<dbReference type="RefSeq" id="WP_203994817.1">
    <property type="nucleotide sequence ID" value="NZ_BOPG01000024.1"/>
</dbReference>
<feature type="domain" description="CMP/dCMP-type deaminase" evidence="3">
    <location>
        <begin position="6"/>
        <end position="120"/>
    </location>
</feature>
<dbReference type="AlphaFoldDB" id="A0A8J3Z7Q9"/>